<evidence type="ECO:0000313" key="2">
    <source>
        <dbReference type="Proteomes" id="UP001066276"/>
    </source>
</evidence>
<dbReference type="Proteomes" id="UP001066276">
    <property type="component" value="Chromosome 11"/>
</dbReference>
<dbReference type="AlphaFoldDB" id="A0AAV7LH71"/>
<keyword evidence="2" id="KW-1185">Reference proteome</keyword>
<reference evidence="1" key="1">
    <citation type="journal article" date="2022" name="bioRxiv">
        <title>Sequencing and chromosome-scale assembly of the giantPleurodeles waltlgenome.</title>
        <authorList>
            <person name="Brown T."/>
            <person name="Elewa A."/>
            <person name="Iarovenko S."/>
            <person name="Subramanian E."/>
            <person name="Araus A.J."/>
            <person name="Petzold A."/>
            <person name="Susuki M."/>
            <person name="Suzuki K.-i.T."/>
            <person name="Hayashi T."/>
            <person name="Toyoda A."/>
            <person name="Oliveira C."/>
            <person name="Osipova E."/>
            <person name="Leigh N.D."/>
            <person name="Simon A."/>
            <person name="Yun M.H."/>
        </authorList>
    </citation>
    <scope>NUCLEOTIDE SEQUENCE</scope>
    <source>
        <strain evidence="1">20211129_DDA</strain>
        <tissue evidence="1">Liver</tissue>
    </source>
</reference>
<proteinExistence type="predicted"/>
<comment type="caution">
    <text evidence="1">The sequence shown here is derived from an EMBL/GenBank/DDBJ whole genome shotgun (WGS) entry which is preliminary data.</text>
</comment>
<sequence length="68" mass="7886">MPSDHTRSMSPPSTTAPAELCHLPRYCWPTAPYEERNVANVEKATAKEKRRPRHDVNDVIAHDMRRLF</sequence>
<dbReference type="EMBL" id="JANPWB010000015">
    <property type="protein sequence ID" value="KAJ1088683.1"/>
    <property type="molecule type" value="Genomic_DNA"/>
</dbReference>
<protein>
    <submittedName>
        <fullName evidence="1">Uncharacterized protein</fullName>
    </submittedName>
</protein>
<gene>
    <name evidence="1" type="ORF">NDU88_001839</name>
</gene>
<organism evidence="1 2">
    <name type="scientific">Pleurodeles waltl</name>
    <name type="common">Iberian ribbed newt</name>
    <dbReference type="NCBI Taxonomy" id="8319"/>
    <lineage>
        <taxon>Eukaryota</taxon>
        <taxon>Metazoa</taxon>
        <taxon>Chordata</taxon>
        <taxon>Craniata</taxon>
        <taxon>Vertebrata</taxon>
        <taxon>Euteleostomi</taxon>
        <taxon>Amphibia</taxon>
        <taxon>Batrachia</taxon>
        <taxon>Caudata</taxon>
        <taxon>Salamandroidea</taxon>
        <taxon>Salamandridae</taxon>
        <taxon>Pleurodelinae</taxon>
        <taxon>Pleurodeles</taxon>
    </lineage>
</organism>
<evidence type="ECO:0000313" key="1">
    <source>
        <dbReference type="EMBL" id="KAJ1088683.1"/>
    </source>
</evidence>
<accession>A0AAV7LH71</accession>
<name>A0AAV7LH71_PLEWA</name>